<reference evidence="1 2" key="1">
    <citation type="submission" date="2019-06" db="EMBL/GenBank/DDBJ databases">
        <title>Sequencing the genomes of 1000 actinobacteria strains.</title>
        <authorList>
            <person name="Klenk H.-P."/>
        </authorList>
    </citation>
    <scope>NUCLEOTIDE SEQUENCE [LARGE SCALE GENOMIC DNA]</scope>
    <source>
        <strain evidence="1 2">DSM 102200</strain>
    </source>
</reference>
<comment type="caution">
    <text evidence="1">The sequence shown here is derived from an EMBL/GenBank/DDBJ whole genome shotgun (WGS) entry which is preliminary data.</text>
</comment>
<dbReference type="SUPFAM" id="SSF109854">
    <property type="entry name" value="DinB/YfiT-like putative metalloenzymes"/>
    <property type="match status" value="1"/>
</dbReference>
<evidence type="ECO:0000313" key="1">
    <source>
        <dbReference type="EMBL" id="TQL95170.1"/>
    </source>
</evidence>
<dbReference type="OrthoDB" id="4548523at2"/>
<protein>
    <submittedName>
        <fullName evidence="1">Uncharacterized protein DUF664</fullName>
    </submittedName>
</protein>
<proteinExistence type="predicted"/>
<dbReference type="InterPro" id="IPR034660">
    <property type="entry name" value="DinB/YfiT-like"/>
</dbReference>
<evidence type="ECO:0000313" key="2">
    <source>
        <dbReference type="Proteomes" id="UP000316096"/>
    </source>
</evidence>
<organism evidence="1 2">
    <name type="scientific">Actinoallomurus bryophytorum</name>
    <dbReference type="NCBI Taxonomy" id="1490222"/>
    <lineage>
        <taxon>Bacteria</taxon>
        <taxon>Bacillati</taxon>
        <taxon>Actinomycetota</taxon>
        <taxon>Actinomycetes</taxon>
        <taxon>Streptosporangiales</taxon>
        <taxon>Thermomonosporaceae</taxon>
        <taxon>Actinoallomurus</taxon>
    </lineage>
</organism>
<dbReference type="InterPro" id="IPR007061">
    <property type="entry name" value="MST-like"/>
</dbReference>
<accession>A0A543CDU0</accession>
<keyword evidence="2" id="KW-1185">Reference proteome</keyword>
<dbReference type="RefSeq" id="WP_141953089.1">
    <property type="nucleotide sequence ID" value="NZ_VFOZ01000001.1"/>
</dbReference>
<name>A0A543CDU0_9ACTN</name>
<dbReference type="AlphaFoldDB" id="A0A543CDU0"/>
<dbReference type="Pfam" id="PF04978">
    <property type="entry name" value="MST"/>
    <property type="match status" value="1"/>
</dbReference>
<dbReference type="EMBL" id="VFOZ01000001">
    <property type="protein sequence ID" value="TQL95170.1"/>
    <property type="molecule type" value="Genomic_DNA"/>
</dbReference>
<gene>
    <name evidence="1" type="ORF">FB559_0667</name>
</gene>
<dbReference type="Proteomes" id="UP000316096">
    <property type="component" value="Unassembled WGS sequence"/>
</dbReference>
<dbReference type="Gene3D" id="1.20.120.450">
    <property type="entry name" value="dinb family like domain"/>
    <property type="match status" value="1"/>
</dbReference>
<sequence length="165" mass="18489">MERIQVPRAADEAAMLIAWLDWHRATVFVKTEGLAEDLAHRPLLASSPLMTIAGLVSHLYWVERDWVDHVLLGEAVDLPWSAEDPDGDFKADGTPLAGLLAAYERQCAHNNEVVRSLSLDTEAAVERRQERVTLRWILVHLVEETARHNGHIDILREMLDGVTGG</sequence>